<evidence type="ECO:0000313" key="6">
    <source>
        <dbReference type="Proteomes" id="UP000253606"/>
    </source>
</evidence>
<dbReference type="InterPro" id="IPR050397">
    <property type="entry name" value="Env_Response_Regulators"/>
</dbReference>
<proteinExistence type="predicted"/>
<dbReference type="GO" id="GO:0005829">
    <property type="term" value="C:cytosol"/>
    <property type="evidence" value="ECO:0007669"/>
    <property type="project" value="TreeGrafter"/>
</dbReference>
<keyword evidence="2" id="KW-0238">DNA-binding</keyword>
<dbReference type="Proteomes" id="UP000253606">
    <property type="component" value="Chromosome"/>
</dbReference>
<name>A0A2Z5FYN7_9BACT</name>
<dbReference type="EMBL" id="CP030840">
    <property type="protein sequence ID" value="AXC11989.1"/>
    <property type="molecule type" value="Genomic_DNA"/>
</dbReference>
<dbReference type="SUPFAM" id="SSF51206">
    <property type="entry name" value="cAMP-binding domain-like"/>
    <property type="match status" value="1"/>
</dbReference>
<dbReference type="PANTHER" id="PTHR24567">
    <property type="entry name" value="CRP FAMILY TRANSCRIPTIONAL REGULATORY PROTEIN"/>
    <property type="match status" value="1"/>
</dbReference>
<dbReference type="Gene3D" id="1.10.10.10">
    <property type="entry name" value="Winged helix-like DNA-binding domain superfamily/Winged helix DNA-binding domain"/>
    <property type="match status" value="1"/>
</dbReference>
<dbReference type="Pfam" id="PF13545">
    <property type="entry name" value="HTH_Crp_2"/>
    <property type="match status" value="1"/>
</dbReference>
<dbReference type="InterPro" id="IPR036390">
    <property type="entry name" value="WH_DNA-bd_sf"/>
</dbReference>
<evidence type="ECO:0000256" key="3">
    <source>
        <dbReference type="ARBA" id="ARBA00023163"/>
    </source>
</evidence>
<dbReference type="Gene3D" id="2.60.120.10">
    <property type="entry name" value="Jelly Rolls"/>
    <property type="match status" value="1"/>
</dbReference>
<reference evidence="5 6" key="1">
    <citation type="journal article" date="2018" name="Front. Microbiol.">
        <title>Hydrolytic Capabilities as a Key to Environmental Success: Chitinolytic and Cellulolytic Acidobacteria From Acidic Sub-arctic Soils and Boreal Peatlands.</title>
        <authorList>
            <person name="Belova S.E."/>
            <person name="Ravin N.V."/>
            <person name="Pankratov T.A."/>
            <person name="Rakitin A.L."/>
            <person name="Ivanova A.A."/>
            <person name="Beletsky A.V."/>
            <person name="Mardanov A.V."/>
            <person name="Sinninghe Damste J.S."/>
            <person name="Dedysh S.N."/>
        </authorList>
    </citation>
    <scope>NUCLEOTIDE SEQUENCE [LARGE SCALE GENOMIC DNA]</scope>
    <source>
        <strain evidence="5 6">SBC82</strain>
    </source>
</reference>
<dbReference type="InterPro" id="IPR012318">
    <property type="entry name" value="HTH_CRP"/>
</dbReference>
<gene>
    <name evidence="5" type="ORF">ACPOL_2676</name>
</gene>
<dbReference type="GO" id="GO:0003677">
    <property type="term" value="F:DNA binding"/>
    <property type="evidence" value="ECO:0007669"/>
    <property type="project" value="UniProtKB-KW"/>
</dbReference>
<dbReference type="PANTHER" id="PTHR24567:SF74">
    <property type="entry name" value="HTH-TYPE TRANSCRIPTIONAL REGULATOR ARCR"/>
    <property type="match status" value="1"/>
</dbReference>
<sequence length="243" mass="26786">MFVQSSNLLLSSLSAECRDALLANCTAVPLPIKTPLYDANRTPVYAYFMTSGIASVVASTQSGATVEVGVIGHEGIVGSFHILGPAPVSTVSFIQLEGTGLKIPLIELRKAFRSSEEIRDRILEFIQEQALTVSQIAGCNRFHEFDQRLARWLLMAQDRTKSSVLNFTQEFLAMMLGAQRTTVTSVAGGLQERGLIEYRRGHVRILDRERLEAAACDCYQITKQLHANLYKRAVPDCAISLHA</sequence>
<feature type="domain" description="HTH crp-type" evidence="4">
    <location>
        <begin position="143"/>
        <end position="209"/>
    </location>
</feature>
<dbReference type="RefSeq" id="WP_114207326.1">
    <property type="nucleotide sequence ID" value="NZ_CP030840.1"/>
</dbReference>
<dbReference type="InterPro" id="IPR014710">
    <property type="entry name" value="RmlC-like_jellyroll"/>
</dbReference>
<dbReference type="InterPro" id="IPR036388">
    <property type="entry name" value="WH-like_DNA-bd_sf"/>
</dbReference>
<protein>
    <recommendedName>
        <fullName evidence="4">HTH crp-type domain-containing protein</fullName>
    </recommendedName>
</protein>
<evidence type="ECO:0000256" key="1">
    <source>
        <dbReference type="ARBA" id="ARBA00023015"/>
    </source>
</evidence>
<evidence type="ECO:0000313" key="5">
    <source>
        <dbReference type="EMBL" id="AXC11989.1"/>
    </source>
</evidence>
<dbReference type="InterPro" id="IPR018490">
    <property type="entry name" value="cNMP-bd_dom_sf"/>
</dbReference>
<keyword evidence="6" id="KW-1185">Reference proteome</keyword>
<organism evidence="5 6">
    <name type="scientific">Acidisarcina polymorpha</name>
    <dbReference type="NCBI Taxonomy" id="2211140"/>
    <lineage>
        <taxon>Bacteria</taxon>
        <taxon>Pseudomonadati</taxon>
        <taxon>Acidobacteriota</taxon>
        <taxon>Terriglobia</taxon>
        <taxon>Terriglobales</taxon>
        <taxon>Acidobacteriaceae</taxon>
        <taxon>Acidisarcina</taxon>
    </lineage>
</organism>
<dbReference type="KEGG" id="abas:ACPOL_2676"/>
<dbReference type="SUPFAM" id="SSF46785">
    <property type="entry name" value="Winged helix' DNA-binding domain"/>
    <property type="match status" value="1"/>
</dbReference>
<keyword evidence="1" id="KW-0805">Transcription regulation</keyword>
<accession>A0A2Z5FYN7</accession>
<dbReference type="OrthoDB" id="7506088at2"/>
<evidence type="ECO:0000256" key="2">
    <source>
        <dbReference type="ARBA" id="ARBA00023125"/>
    </source>
</evidence>
<keyword evidence="3" id="KW-0804">Transcription</keyword>
<evidence type="ECO:0000259" key="4">
    <source>
        <dbReference type="PROSITE" id="PS51063"/>
    </source>
</evidence>
<dbReference type="PROSITE" id="PS51063">
    <property type="entry name" value="HTH_CRP_2"/>
    <property type="match status" value="1"/>
</dbReference>
<dbReference type="AlphaFoldDB" id="A0A2Z5FYN7"/>
<dbReference type="GO" id="GO:0003700">
    <property type="term" value="F:DNA-binding transcription factor activity"/>
    <property type="evidence" value="ECO:0007669"/>
    <property type="project" value="TreeGrafter"/>
</dbReference>